<name>A0A0P1AZ79_PLAHL</name>
<dbReference type="AlphaFoldDB" id="A0A0P1AZ79"/>
<evidence type="ECO:0000313" key="1">
    <source>
        <dbReference type="EMBL" id="CEG47679.1"/>
    </source>
</evidence>
<evidence type="ECO:0000313" key="2">
    <source>
        <dbReference type="Proteomes" id="UP000054928"/>
    </source>
</evidence>
<dbReference type="GeneID" id="36399881"/>
<dbReference type="EMBL" id="CCYD01002664">
    <property type="protein sequence ID" value="CEG47679.1"/>
    <property type="molecule type" value="Genomic_DNA"/>
</dbReference>
<accession>A0A0P1AZ79</accession>
<dbReference type="Proteomes" id="UP000054928">
    <property type="component" value="Unassembled WGS sequence"/>
</dbReference>
<proteinExistence type="predicted"/>
<reference evidence="2" key="1">
    <citation type="submission" date="2014-09" db="EMBL/GenBank/DDBJ databases">
        <authorList>
            <person name="Sharma Rahul"/>
            <person name="Thines Marco"/>
        </authorList>
    </citation>
    <scope>NUCLEOTIDE SEQUENCE [LARGE SCALE GENOMIC DNA]</scope>
</reference>
<protein>
    <submittedName>
        <fullName evidence="1">Uncharacterized protein</fullName>
    </submittedName>
</protein>
<keyword evidence="2" id="KW-1185">Reference proteome</keyword>
<organism evidence="1 2">
    <name type="scientific">Plasmopara halstedii</name>
    <name type="common">Downy mildew of sunflower</name>
    <dbReference type="NCBI Taxonomy" id="4781"/>
    <lineage>
        <taxon>Eukaryota</taxon>
        <taxon>Sar</taxon>
        <taxon>Stramenopiles</taxon>
        <taxon>Oomycota</taxon>
        <taxon>Peronosporomycetes</taxon>
        <taxon>Peronosporales</taxon>
        <taxon>Peronosporaceae</taxon>
        <taxon>Plasmopara</taxon>
    </lineage>
</organism>
<sequence>MRVYRFGRSPHSTVSLVSLLAPTECRQLTKNSCVLKDAFDTAMLPHEIGVANITGR</sequence>
<dbReference type="RefSeq" id="XP_024584048.1">
    <property type="nucleotide sequence ID" value="XM_024718673.1"/>
</dbReference>